<dbReference type="EMBL" id="LXHC01000025">
    <property type="protein sequence ID" value="OAU95167.1"/>
    <property type="molecule type" value="Genomic_DNA"/>
</dbReference>
<keyword evidence="3" id="KW-0238">DNA-binding</keyword>
<reference evidence="6 7" key="1">
    <citation type="journal article" date="2016" name="Genome Biol. Evol.">
        <title>Comparative Genomic Analyses of the Moraxella catarrhalis Serosensitive and Seroresistant Lineages Demonstrate Their Independent Evolution.</title>
        <authorList>
            <person name="Earl J.P."/>
            <person name="de Vries S.P."/>
            <person name="Ahmed A."/>
            <person name="Powell E."/>
            <person name="Schultz M.P."/>
            <person name="Hermans P.W."/>
            <person name="Hill D.J."/>
            <person name="Zhou Z."/>
            <person name="Constantinidou C.I."/>
            <person name="Hu F.Z."/>
            <person name="Bootsma H.J."/>
            <person name="Ehrlich G.D."/>
        </authorList>
    </citation>
    <scope>NUCLEOTIDE SEQUENCE [LARGE SCALE GENOMIC DNA]</scope>
    <source>
        <strain evidence="6 7">Z7542</strain>
    </source>
</reference>
<dbReference type="InterPro" id="IPR000847">
    <property type="entry name" value="LysR_HTH_N"/>
</dbReference>
<evidence type="ECO:0000259" key="5">
    <source>
        <dbReference type="PROSITE" id="PS50931"/>
    </source>
</evidence>
<accession>A0A198UIV2</accession>
<feature type="domain" description="HTH lysR-type" evidence="5">
    <location>
        <begin position="10"/>
        <end position="67"/>
    </location>
</feature>
<dbReference type="GO" id="GO:0043565">
    <property type="term" value="F:sequence-specific DNA binding"/>
    <property type="evidence" value="ECO:0007669"/>
    <property type="project" value="TreeGrafter"/>
</dbReference>
<dbReference type="Pfam" id="PF00126">
    <property type="entry name" value="HTH_1"/>
    <property type="match status" value="1"/>
</dbReference>
<evidence type="ECO:0000256" key="1">
    <source>
        <dbReference type="ARBA" id="ARBA00009437"/>
    </source>
</evidence>
<comment type="caution">
    <text evidence="6">The sequence shown here is derived from an EMBL/GenBank/DDBJ whole genome shotgun (WGS) entry which is preliminary data.</text>
</comment>
<proteinExistence type="inferred from homology"/>
<keyword evidence="2" id="KW-0805">Transcription regulation</keyword>
<evidence type="ECO:0000313" key="6">
    <source>
        <dbReference type="EMBL" id="OAU95167.1"/>
    </source>
</evidence>
<dbReference type="PROSITE" id="PS50931">
    <property type="entry name" value="HTH_LYSR"/>
    <property type="match status" value="1"/>
</dbReference>
<comment type="similarity">
    <text evidence="1">Belongs to the LysR transcriptional regulatory family.</text>
</comment>
<evidence type="ECO:0000313" key="7">
    <source>
        <dbReference type="Proteomes" id="UP000078228"/>
    </source>
</evidence>
<dbReference type="PATRIC" id="fig|480.237.peg.2206"/>
<dbReference type="Pfam" id="PF03466">
    <property type="entry name" value="LysR_substrate"/>
    <property type="match status" value="1"/>
</dbReference>
<dbReference type="FunFam" id="1.10.10.10:FF:000001">
    <property type="entry name" value="LysR family transcriptional regulator"/>
    <property type="match status" value="1"/>
</dbReference>
<keyword evidence="7" id="KW-1185">Reference proteome</keyword>
<name>A0A198UIV2_MORCA</name>
<dbReference type="Gene3D" id="1.10.10.10">
    <property type="entry name" value="Winged helix-like DNA-binding domain superfamily/Winged helix DNA-binding domain"/>
    <property type="match status" value="1"/>
</dbReference>
<gene>
    <name evidence="6" type="ORF">AO384_1701</name>
</gene>
<dbReference type="RefSeq" id="WP_064611565.1">
    <property type="nucleotide sequence ID" value="NZ_LXHB01000104.1"/>
</dbReference>
<sequence>MIKLHFRHYPSTTALQCFECTARHLSFTRAGKELHMTQSAVSKQVAQLEDLLSIPLFNRTSSGLFLTPAGQAYYNDAKNILQQLELSTLNLMAHGVEADTLQIISHSTFCAQWLIPALKGFRQAHPLVHLDIIEQASALLDINIDMGFVYGDGVWSGMESIKLFDESSIAVCAPSYLDKINDLETLSRAHLLQIRTRPRAWYDYFAKQNHTTDSALVGVRFDTFNACIKAAKLGCGVSLVPIRFVTDQLQKGELIQAHPYQMPGRGAYYMVYHSHLGNSKKVQVMIKWIRDYLMKLDGSTSL</sequence>
<evidence type="ECO:0000256" key="3">
    <source>
        <dbReference type="ARBA" id="ARBA00023125"/>
    </source>
</evidence>
<dbReference type="GO" id="GO:0003700">
    <property type="term" value="F:DNA-binding transcription factor activity"/>
    <property type="evidence" value="ECO:0007669"/>
    <property type="project" value="InterPro"/>
</dbReference>
<dbReference type="PANTHER" id="PTHR30537:SF26">
    <property type="entry name" value="GLYCINE CLEAVAGE SYSTEM TRANSCRIPTIONAL ACTIVATOR"/>
    <property type="match status" value="1"/>
</dbReference>
<dbReference type="SUPFAM" id="SSF46785">
    <property type="entry name" value="Winged helix' DNA-binding domain"/>
    <property type="match status" value="1"/>
</dbReference>
<protein>
    <submittedName>
        <fullName evidence="6">Transcriptional regulator, LysR family</fullName>
    </submittedName>
</protein>
<dbReference type="SUPFAM" id="SSF53850">
    <property type="entry name" value="Periplasmic binding protein-like II"/>
    <property type="match status" value="1"/>
</dbReference>
<dbReference type="AlphaFoldDB" id="A0A198UIV2"/>
<dbReference type="OrthoDB" id="5526340at2"/>
<evidence type="ECO:0000256" key="2">
    <source>
        <dbReference type="ARBA" id="ARBA00023015"/>
    </source>
</evidence>
<dbReference type="GO" id="GO:0006351">
    <property type="term" value="P:DNA-templated transcription"/>
    <property type="evidence" value="ECO:0007669"/>
    <property type="project" value="TreeGrafter"/>
</dbReference>
<organism evidence="6 7">
    <name type="scientific">Moraxella catarrhalis</name>
    <name type="common">Branhamella catarrhalis</name>
    <dbReference type="NCBI Taxonomy" id="480"/>
    <lineage>
        <taxon>Bacteria</taxon>
        <taxon>Pseudomonadati</taxon>
        <taxon>Pseudomonadota</taxon>
        <taxon>Gammaproteobacteria</taxon>
        <taxon>Moraxellales</taxon>
        <taxon>Moraxellaceae</taxon>
        <taxon>Moraxella</taxon>
    </lineage>
</organism>
<dbReference type="InterPro" id="IPR058163">
    <property type="entry name" value="LysR-type_TF_proteobact-type"/>
</dbReference>
<dbReference type="InterPro" id="IPR036390">
    <property type="entry name" value="WH_DNA-bd_sf"/>
</dbReference>
<dbReference type="PANTHER" id="PTHR30537">
    <property type="entry name" value="HTH-TYPE TRANSCRIPTIONAL REGULATOR"/>
    <property type="match status" value="1"/>
</dbReference>
<evidence type="ECO:0000256" key="4">
    <source>
        <dbReference type="ARBA" id="ARBA00023163"/>
    </source>
</evidence>
<dbReference type="InterPro" id="IPR036388">
    <property type="entry name" value="WH-like_DNA-bd_sf"/>
</dbReference>
<dbReference type="InterPro" id="IPR005119">
    <property type="entry name" value="LysR_subst-bd"/>
</dbReference>
<dbReference type="Proteomes" id="UP000078228">
    <property type="component" value="Unassembled WGS sequence"/>
</dbReference>
<dbReference type="Gene3D" id="3.40.190.10">
    <property type="entry name" value="Periplasmic binding protein-like II"/>
    <property type="match status" value="2"/>
</dbReference>
<dbReference type="PRINTS" id="PR00039">
    <property type="entry name" value="HTHLYSR"/>
</dbReference>
<keyword evidence="4" id="KW-0804">Transcription</keyword>